<proteinExistence type="predicted"/>
<dbReference type="InterPro" id="IPR020044">
    <property type="entry name" value="PRD_EF0829/AHA3910"/>
</dbReference>
<comment type="caution">
    <text evidence="2">The sequence shown here is derived from an EMBL/GenBank/DDBJ whole genome shotgun (WGS) entry which is preliminary data.</text>
</comment>
<dbReference type="PROSITE" id="PS51372">
    <property type="entry name" value="PRD_2"/>
    <property type="match status" value="1"/>
</dbReference>
<accession>A0AB37REI2</accession>
<feature type="domain" description="PRD" evidence="1">
    <location>
        <begin position="1"/>
        <end position="113"/>
    </location>
</feature>
<dbReference type="InterPro" id="IPR011608">
    <property type="entry name" value="PRD"/>
</dbReference>
<dbReference type="AlphaFoldDB" id="A0AB37REI2"/>
<dbReference type="NCBIfam" id="TIGR03582">
    <property type="entry name" value="EF_0829"/>
    <property type="match status" value="1"/>
</dbReference>
<dbReference type="EMBL" id="RDCL01000090">
    <property type="protein sequence ID" value="RMW52546.1"/>
    <property type="molecule type" value="Genomic_DNA"/>
</dbReference>
<evidence type="ECO:0000259" key="1">
    <source>
        <dbReference type="PROSITE" id="PS51372"/>
    </source>
</evidence>
<dbReference type="RefSeq" id="WP_003640164.1">
    <property type="nucleotide sequence ID" value="NZ_CP022130.1"/>
</dbReference>
<reference evidence="2 3" key="1">
    <citation type="submission" date="2018-10" db="EMBL/GenBank/DDBJ databases">
        <title>Genome sequences of five Lactobacillus pentosus strains isolated from brines of traditionally fermented spanish-style green table olives and differences between them.</title>
        <authorList>
            <person name="Jimenez Diaz R."/>
        </authorList>
    </citation>
    <scope>NUCLEOTIDE SEQUENCE [LARGE SCALE GENOMIC DNA]</scope>
    <source>
        <strain evidence="2 3">IG8</strain>
    </source>
</reference>
<dbReference type="Gene3D" id="1.10.1790.10">
    <property type="entry name" value="PRD domain"/>
    <property type="match status" value="1"/>
</dbReference>
<organism evidence="2 3">
    <name type="scientific">Lactiplantibacillus pentosus</name>
    <name type="common">Lactobacillus pentosus</name>
    <dbReference type="NCBI Taxonomy" id="1589"/>
    <lineage>
        <taxon>Bacteria</taxon>
        <taxon>Bacillati</taxon>
        <taxon>Bacillota</taxon>
        <taxon>Bacilli</taxon>
        <taxon>Lactobacillales</taxon>
        <taxon>Lactobacillaceae</taxon>
        <taxon>Lactiplantibacillus</taxon>
    </lineage>
</organism>
<dbReference type="SUPFAM" id="SSF63520">
    <property type="entry name" value="PTS-regulatory domain, PRD"/>
    <property type="match status" value="1"/>
</dbReference>
<sequence>MDDLWITEDVQKMLSKAKHQPETLSALLYAFSLMREAGITPTELQTVILTNHLSEMVDRSLTGERLSDVDPAMFAGVSEEALAIADKLVEHIGNLAESEKYVISIHFETAKNN</sequence>
<protein>
    <submittedName>
        <fullName evidence="2">Transcriptional regulator</fullName>
    </submittedName>
</protein>
<evidence type="ECO:0000313" key="2">
    <source>
        <dbReference type="EMBL" id="RMW52546.1"/>
    </source>
</evidence>
<name>A0AB37REI2_LACPE</name>
<evidence type="ECO:0000313" key="3">
    <source>
        <dbReference type="Proteomes" id="UP000281061"/>
    </source>
</evidence>
<dbReference type="Proteomes" id="UP000281061">
    <property type="component" value="Unassembled WGS sequence"/>
</dbReference>
<gene>
    <name evidence="2" type="ORF">D6U17_13455</name>
</gene>
<dbReference type="GO" id="GO:0006355">
    <property type="term" value="P:regulation of DNA-templated transcription"/>
    <property type="evidence" value="ECO:0007669"/>
    <property type="project" value="InterPro"/>
</dbReference>
<dbReference type="InterPro" id="IPR036634">
    <property type="entry name" value="PRD_sf"/>
</dbReference>